<dbReference type="CDD" id="cd16321">
    <property type="entry name" value="MraZ_C"/>
    <property type="match status" value="1"/>
</dbReference>
<dbReference type="NCBIfam" id="TIGR00242">
    <property type="entry name" value="division/cell wall cluster transcriptional repressor MraZ"/>
    <property type="match status" value="1"/>
</dbReference>
<keyword evidence="2 7" id="KW-0963">Cytoplasm</keyword>
<dbReference type="GO" id="GO:0009295">
    <property type="term" value="C:nucleoid"/>
    <property type="evidence" value="ECO:0007669"/>
    <property type="project" value="UniProtKB-SubCell"/>
</dbReference>
<dbReference type="InterPro" id="IPR003444">
    <property type="entry name" value="MraZ"/>
</dbReference>
<comment type="caution">
    <text evidence="9">The sequence shown here is derived from an EMBL/GenBank/DDBJ whole genome shotgun (WGS) entry which is preliminary data.</text>
</comment>
<evidence type="ECO:0000313" key="10">
    <source>
        <dbReference type="Proteomes" id="UP000229370"/>
    </source>
</evidence>
<dbReference type="EMBL" id="PFQK01000058">
    <property type="protein sequence ID" value="PJC81638.1"/>
    <property type="molecule type" value="Genomic_DNA"/>
</dbReference>
<comment type="similarity">
    <text evidence="7">Belongs to the MraZ family.</text>
</comment>
<protein>
    <recommendedName>
        <fullName evidence="1 7">Transcriptional regulator MraZ</fullName>
    </recommendedName>
</protein>
<proteinExistence type="inferred from homology"/>
<dbReference type="Gene3D" id="3.40.1550.20">
    <property type="entry name" value="Transcriptional regulator MraZ domain"/>
    <property type="match status" value="1"/>
</dbReference>
<evidence type="ECO:0000256" key="5">
    <source>
        <dbReference type="ARBA" id="ARBA00023125"/>
    </source>
</evidence>
<dbReference type="InterPro" id="IPR020603">
    <property type="entry name" value="MraZ_dom"/>
</dbReference>
<evidence type="ECO:0000313" key="9">
    <source>
        <dbReference type="EMBL" id="PJC81638.1"/>
    </source>
</evidence>
<dbReference type="PANTHER" id="PTHR34701:SF1">
    <property type="entry name" value="TRANSCRIPTIONAL REGULATOR MRAZ"/>
    <property type="match status" value="1"/>
</dbReference>
<dbReference type="Proteomes" id="UP000229370">
    <property type="component" value="Unassembled WGS sequence"/>
</dbReference>
<evidence type="ECO:0000256" key="2">
    <source>
        <dbReference type="ARBA" id="ARBA00022490"/>
    </source>
</evidence>
<dbReference type="Pfam" id="PF02381">
    <property type="entry name" value="MraZ"/>
    <property type="match status" value="2"/>
</dbReference>
<keyword evidence="4 7" id="KW-0805">Transcription regulation</keyword>
<keyword evidence="3" id="KW-0677">Repeat</keyword>
<name>A0A2M8GM83_9BACT</name>
<organism evidence="9 10">
    <name type="scientific">Candidatus Roizmanbacteria bacterium CG_4_8_14_3_um_filter_36_10</name>
    <dbReference type="NCBI Taxonomy" id="1974834"/>
    <lineage>
        <taxon>Bacteria</taxon>
        <taxon>Candidatus Roizmaniibacteriota</taxon>
    </lineage>
</organism>
<reference evidence="10" key="1">
    <citation type="submission" date="2017-09" db="EMBL/GenBank/DDBJ databases">
        <title>Depth-based differentiation of microbial function through sediment-hosted aquifers and enrichment of novel symbionts in the deep terrestrial subsurface.</title>
        <authorList>
            <person name="Probst A.J."/>
            <person name="Ladd B."/>
            <person name="Jarett J.K."/>
            <person name="Geller-Mcgrath D.E."/>
            <person name="Sieber C.M.K."/>
            <person name="Emerson J.B."/>
            <person name="Anantharaman K."/>
            <person name="Thomas B.C."/>
            <person name="Malmstrom R."/>
            <person name="Stieglmeier M."/>
            <person name="Klingl A."/>
            <person name="Woyke T."/>
            <person name="Ryan C.M."/>
            <person name="Banfield J.F."/>
        </authorList>
    </citation>
    <scope>NUCLEOTIDE SEQUENCE [LARGE SCALE GENOMIC DNA]</scope>
</reference>
<keyword evidence="6 7" id="KW-0804">Transcription</keyword>
<comment type="subunit">
    <text evidence="7">Forms oligomers.</text>
</comment>
<dbReference type="GO" id="GO:0000976">
    <property type="term" value="F:transcription cis-regulatory region binding"/>
    <property type="evidence" value="ECO:0007669"/>
    <property type="project" value="TreeGrafter"/>
</dbReference>
<dbReference type="GO" id="GO:2000143">
    <property type="term" value="P:negative regulation of DNA-templated transcription initiation"/>
    <property type="evidence" value="ECO:0007669"/>
    <property type="project" value="TreeGrafter"/>
</dbReference>
<evidence type="ECO:0000256" key="3">
    <source>
        <dbReference type="ARBA" id="ARBA00022737"/>
    </source>
</evidence>
<dbReference type="InterPro" id="IPR007159">
    <property type="entry name" value="SpoVT-AbrB_dom"/>
</dbReference>
<evidence type="ECO:0000256" key="1">
    <source>
        <dbReference type="ARBA" id="ARBA00013860"/>
    </source>
</evidence>
<dbReference type="HAMAP" id="MF_01008">
    <property type="entry name" value="MraZ"/>
    <property type="match status" value="1"/>
</dbReference>
<feature type="domain" description="SpoVT-AbrB" evidence="8">
    <location>
        <begin position="79"/>
        <end position="123"/>
    </location>
</feature>
<dbReference type="GO" id="GO:0003700">
    <property type="term" value="F:DNA-binding transcription factor activity"/>
    <property type="evidence" value="ECO:0007669"/>
    <property type="project" value="UniProtKB-UniRule"/>
</dbReference>
<dbReference type="PANTHER" id="PTHR34701">
    <property type="entry name" value="TRANSCRIPTIONAL REGULATOR MRAZ"/>
    <property type="match status" value="1"/>
</dbReference>
<dbReference type="InterPro" id="IPR038619">
    <property type="entry name" value="MraZ_sf"/>
</dbReference>
<evidence type="ECO:0000256" key="6">
    <source>
        <dbReference type="ARBA" id="ARBA00023163"/>
    </source>
</evidence>
<evidence type="ECO:0000256" key="7">
    <source>
        <dbReference type="HAMAP-Rule" id="MF_01008"/>
    </source>
</evidence>
<sequence>MLFVGEYQVVFTGTGRIVIPKKIREALGDTRTFTLTKGFDQCLSGFRNEDWEKGTQELMGPSILEMKKVEMKRHLFSSAVVLEIDEQGRIVIPKNLIKYADLKGGGVVIIGVGTYFEVWNTEKWGQYVKDNEKNIRNIVAKE</sequence>
<dbReference type="PROSITE" id="PS51740">
    <property type="entry name" value="SPOVT_ABRB"/>
    <property type="match status" value="1"/>
</dbReference>
<evidence type="ECO:0000259" key="8">
    <source>
        <dbReference type="PROSITE" id="PS51740"/>
    </source>
</evidence>
<dbReference type="InterPro" id="IPR037914">
    <property type="entry name" value="SpoVT-AbrB_sf"/>
</dbReference>
<dbReference type="InterPro" id="IPR035644">
    <property type="entry name" value="MraZ_C"/>
</dbReference>
<dbReference type="CDD" id="cd16320">
    <property type="entry name" value="MraZ_N"/>
    <property type="match status" value="1"/>
</dbReference>
<gene>
    <name evidence="7 9" type="primary">mraZ</name>
    <name evidence="9" type="ORF">CO007_03675</name>
</gene>
<keyword evidence="5 7" id="KW-0238">DNA-binding</keyword>
<accession>A0A2M8GM83</accession>
<evidence type="ECO:0000256" key="4">
    <source>
        <dbReference type="ARBA" id="ARBA00023015"/>
    </source>
</evidence>
<dbReference type="SUPFAM" id="SSF89447">
    <property type="entry name" value="AbrB/MazE/MraZ-like"/>
    <property type="match status" value="1"/>
</dbReference>
<dbReference type="AlphaFoldDB" id="A0A2M8GM83"/>
<dbReference type="GO" id="GO:0005737">
    <property type="term" value="C:cytoplasm"/>
    <property type="evidence" value="ECO:0007669"/>
    <property type="project" value="UniProtKB-UniRule"/>
</dbReference>
<comment type="subcellular location">
    <subcellularLocation>
        <location evidence="7">Cytoplasm</location>
        <location evidence="7">Nucleoid</location>
    </subcellularLocation>
</comment>
<dbReference type="InterPro" id="IPR035642">
    <property type="entry name" value="MraZ_N"/>
</dbReference>